<keyword evidence="3" id="KW-1133">Transmembrane helix</keyword>
<dbReference type="SMART" id="SM00028">
    <property type="entry name" value="TPR"/>
    <property type="match status" value="4"/>
</dbReference>
<dbReference type="RefSeq" id="WP_099019013.1">
    <property type="nucleotide sequence ID" value="NZ_NIHB01000002.1"/>
</dbReference>
<evidence type="ECO:0000256" key="1">
    <source>
        <dbReference type="ARBA" id="ARBA00023125"/>
    </source>
</evidence>
<evidence type="ECO:0000256" key="2">
    <source>
        <dbReference type="PROSITE-ProRule" id="PRU01091"/>
    </source>
</evidence>
<keyword evidence="1 2" id="KW-0238">DNA-binding</keyword>
<sequence length="785" mass="88668">MQFLDYEVDLVQRQVSKAGQPLKLSSLNFELLRYFLAHPGKIITRDELMQHVWVGKVVSDATVYKQVKRLKNELQDETASAELIQTIHGQGFMLALDANQMAETTAVTATKKPSSLFYLIPLLVVILVLILYQVLQLKQDNQNLNQAVQNLAILYQPEINESSNDQQAIARSLHAQLLLSDGLYSKIEDAESQPEFKSKSARLRQTLGYENLLHVQVITHQHGLKAHVVLQRGAALLPDEIFEAKDVLDLTSQVAKWTTKQLNTDWPTEEQHGFTTSAMAFEHYLQGMHMAIENNHEAAIAAFEKAAEQDPTFNAVHYQLGVHYRLIGQVKKAYAALEKVDLTTASGRFKFLVYNARASIHYRLGEINQAIDAYGLAIATARSLHDQQLMISPLVNQAFMFTDTGQADAARKNLEEALLYTNKDRQHTVMGSIYSALSSLYQNNLGDLSRALQYAESSYQSFLTAGNQRYAHVALSKWAEALLQHAHYEAAYAKLQQVLDYSETVNETVNSLFALKSKLYIDQLYGRFTEAQNELTVFATKLNTIENANLNHWLLVSQIRQALIQQDFSLAQQLLTEFKTRLPLLETTDWAINYHVLHSEWLLFNGQAEQWTASVTSLAEEMPASIERQWVIARLQHALGQNKLATSLLNQAINQAKTEQRHDLLVKLLNTQLEQLLAANPADPLIAQRLKQLEALNPPPFPHLLNLARHQHQQGDTAAASKTLKQLQANANQWWNPSHQKLLNQWSVPKSASVLKATGEYNVFKTDTIHFKGTLIVHGIRPRSE</sequence>
<dbReference type="GO" id="GO:0003677">
    <property type="term" value="F:DNA binding"/>
    <property type="evidence" value="ECO:0007669"/>
    <property type="project" value="UniProtKB-UniRule"/>
</dbReference>
<reference evidence="5 6" key="1">
    <citation type="submission" date="2019-03" db="EMBL/GenBank/DDBJ databases">
        <title>Genomic Encyclopedia of Type Strains, Phase IV (KMG-IV): sequencing the most valuable type-strain genomes for metagenomic binning, comparative biology and taxonomic classification.</title>
        <authorList>
            <person name="Goeker M."/>
        </authorList>
    </citation>
    <scope>NUCLEOTIDE SEQUENCE [LARGE SCALE GENOMIC DNA]</scope>
    <source>
        <strain evidence="5 6">DSM 25488</strain>
    </source>
</reference>
<comment type="caution">
    <text evidence="5">The sequence shown here is derived from an EMBL/GenBank/DDBJ whole genome shotgun (WGS) entry which is preliminary data.</text>
</comment>
<name>A0A4R6XR65_9GAMM</name>
<dbReference type="InterPro" id="IPR016032">
    <property type="entry name" value="Sig_transdc_resp-reg_C-effctor"/>
</dbReference>
<dbReference type="Gene3D" id="1.25.40.10">
    <property type="entry name" value="Tetratricopeptide repeat domain"/>
    <property type="match status" value="2"/>
</dbReference>
<dbReference type="InterPro" id="IPR019734">
    <property type="entry name" value="TPR_rpt"/>
</dbReference>
<dbReference type="InterPro" id="IPR036388">
    <property type="entry name" value="WH-like_DNA-bd_sf"/>
</dbReference>
<dbReference type="GO" id="GO:0006355">
    <property type="term" value="P:regulation of DNA-templated transcription"/>
    <property type="evidence" value="ECO:0007669"/>
    <property type="project" value="InterPro"/>
</dbReference>
<feature type="domain" description="OmpR/PhoB-type" evidence="4">
    <location>
        <begin position="1"/>
        <end position="96"/>
    </location>
</feature>
<dbReference type="GO" id="GO:0000160">
    <property type="term" value="P:phosphorelay signal transduction system"/>
    <property type="evidence" value="ECO:0007669"/>
    <property type="project" value="InterPro"/>
</dbReference>
<dbReference type="Gene3D" id="1.10.10.10">
    <property type="entry name" value="Winged helix-like DNA-binding domain superfamily/Winged helix DNA-binding domain"/>
    <property type="match status" value="1"/>
</dbReference>
<dbReference type="OrthoDB" id="8430416at2"/>
<dbReference type="SUPFAM" id="SSF46894">
    <property type="entry name" value="C-terminal effector domain of the bipartite response regulators"/>
    <property type="match status" value="1"/>
</dbReference>
<feature type="DNA-binding region" description="OmpR/PhoB-type" evidence="2">
    <location>
        <begin position="1"/>
        <end position="96"/>
    </location>
</feature>
<dbReference type="SMART" id="SM00862">
    <property type="entry name" value="Trans_reg_C"/>
    <property type="match status" value="1"/>
</dbReference>
<dbReference type="Pfam" id="PF00486">
    <property type="entry name" value="Trans_reg_C"/>
    <property type="match status" value="1"/>
</dbReference>
<dbReference type="SUPFAM" id="SSF48452">
    <property type="entry name" value="TPR-like"/>
    <property type="match status" value="2"/>
</dbReference>
<dbReference type="Proteomes" id="UP000295724">
    <property type="component" value="Unassembled WGS sequence"/>
</dbReference>
<evidence type="ECO:0000313" key="5">
    <source>
        <dbReference type="EMBL" id="TDR22362.1"/>
    </source>
</evidence>
<accession>A0A4R6XR65</accession>
<keyword evidence="6" id="KW-1185">Reference proteome</keyword>
<organism evidence="5 6">
    <name type="scientific">Marinicella litoralis</name>
    <dbReference type="NCBI Taxonomy" id="644220"/>
    <lineage>
        <taxon>Bacteria</taxon>
        <taxon>Pseudomonadati</taxon>
        <taxon>Pseudomonadota</taxon>
        <taxon>Gammaproteobacteria</taxon>
        <taxon>Lysobacterales</taxon>
        <taxon>Marinicellaceae</taxon>
        <taxon>Marinicella</taxon>
    </lineage>
</organism>
<dbReference type="InterPro" id="IPR001867">
    <property type="entry name" value="OmpR/PhoB-type_DNA-bd"/>
</dbReference>
<evidence type="ECO:0000259" key="4">
    <source>
        <dbReference type="PROSITE" id="PS51755"/>
    </source>
</evidence>
<dbReference type="InterPro" id="IPR011990">
    <property type="entry name" value="TPR-like_helical_dom_sf"/>
</dbReference>
<proteinExistence type="predicted"/>
<evidence type="ECO:0000313" key="6">
    <source>
        <dbReference type="Proteomes" id="UP000295724"/>
    </source>
</evidence>
<dbReference type="PROSITE" id="PS51755">
    <property type="entry name" value="OMPR_PHOB"/>
    <property type="match status" value="1"/>
</dbReference>
<gene>
    <name evidence="5" type="ORF">C8D91_0850</name>
</gene>
<dbReference type="EMBL" id="SNZB01000002">
    <property type="protein sequence ID" value="TDR22362.1"/>
    <property type="molecule type" value="Genomic_DNA"/>
</dbReference>
<feature type="transmembrane region" description="Helical" evidence="3">
    <location>
        <begin position="116"/>
        <end position="135"/>
    </location>
</feature>
<dbReference type="AlphaFoldDB" id="A0A4R6XR65"/>
<dbReference type="CDD" id="cd00383">
    <property type="entry name" value="trans_reg_C"/>
    <property type="match status" value="1"/>
</dbReference>
<keyword evidence="3" id="KW-0812">Transmembrane</keyword>
<evidence type="ECO:0000256" key="3">
    <source>
        <dbReference type="SAM" id="Phobius"/>
    </source>
</evidence>
<protein>
    <submittedName>
        <fullName evidence="5">Transcriptional regulator</fullName>
    </submittedName>
</protein>
<keyword evidence="3" id="KW-0472">Membrane</keyword>